<dbReference type="OrthoDB" id="629492at2759"/>
<protein>
    <recommendedName>
        <fullName evidence="4">RNA polymerase II-associated protein 3</fullName>
    </recommendedName>
</protein>
<dbReference type="SMART" id="SM00028">
    <property type="entry name" value="TPR"/>
    <property type="match status" value="3"/>
</dbReference>
<dbReference type="PROSITE" id="PS50293">
    <property type="entry name" value="TPR_REGION"/>
    <property type="match status" value="1"/>
</dbReference>
<reference evidence="8 9" key="1">
    <citation type="journal article" date="2018" name="Sci. Rep.">
        <title>Genomic signatures of local adaptation to the degree of environmental predictability in rotifers.</title>
        <authorList>
            <person name="Franch-Gras L."/>
            <person name="Hahn C."/>
            <person name="Garcia-Roger E.M."/>
            <person name="Carmona M.J."/>
            <person name="Serra M."/>
            <person name="Gomez A."/>
        </authorList>
    </citation>
    <scope>NUCLEOTIDE SEQUENCE [LARGE SCALE GENOMIC DNA]</scope>
    <source>
        <strain evidence="8">HYR1</strain>
    </source>
</reference>
<feature type="domain" description="RNA-polymerase II-associated protein 3-like C-terminal" evidence="7">
    <location>
        <begin position="345"/>
        <end position="435"/>
    </location>
</feature>
<dbReference type="SUPFAM" id="SSF48452">
    <property type="entry name" value="TPR-like"/>
    <property type="match status" value="1"/>
</dbReference>
<dbReference type="PANTHER" id="PTHR46423">
    <property type="entry name" value="RNA POLYMERASE II-ASSOCIATED PROTEIN 3"/>
    <property type="match status" value="1"/>
</dbReference>
<evidence type="ECO:0000256" key="4">
    <source>
        <dbReference type="ARBA" id="ARBA00040133"/>
    </source>
</evidence>
<evidence type="ECO:0000256" key="1">
    <source>
        <dbReference type="ARBA" id="ARBA00022737"/>
    </source>
</evidence>
<dbReference type="AlphaFoldDB" id="A0A3M7RLI5"/>
<gene>
    <name evidence="8" type="ORF">BpHYR1_047918</name>
</gene>
<organism evidence="8 9">
    <name type="scientific">Brachionus plicatilis</name>
    <name type="common">Marine rotifer</name>
    <name type="synonym">Brachionus muelleri</name>
    <dbReference type="NCBI Taxonomy" id="10195"/>
    <lineage>
        <taxon>Eukaryota</taxon>
        <taxon>Metazoa</taxon>
        <taxon>Spiralia</taxon>
        <taxon>Gnathifera</taxon>
        <taxon>Rotifera</taxon>
        <taxon>Eurotatoria</taxon>
        <taxon>Monogononta</taxon>
        <taxon>Pseudotrocha</taxon>
        <taxon>Ploima</taxon>
        <taxon>Brachionidae</taxon>
        <taxon>Brachionus</taxon>
    </lineage>
</organism>
<dbReference type="Proteomes" id="UP000276133">
    <property type="component" value="Unassembled WGS sequence"/>
</dbReference>
<evidence type="ECO:0000313" key="9">
    <source>
        <dbReference type="Proteomes" id="UP000276133"/>
    </source>
</evidence>
<evidence type="ECO:0000256" key="3">
    <source>
        <dbReference type="ARBA" id="ARBA00038275"/>
    </source>
</evidence>
<keyword evidence="2 5" id="KW-0802">TPR repeat</keyword>
<feature type="region of interest" description="Disordered" evidence="6">
    <location>
        <begin position="48"/>
        <end position="85"/>
    </location>
</feature>
<dbReference type="Pfam" id="PF13877">
    <property type="entry name" value="RPAP3_C"/>
    <property type="match status" value="1"/>
</dbReference>
<dbReference type="InterPro" id="IPR019734">
    <property type="entry name" value="TPR_rpt"/>
</dbReference>
<dbReference type="Gene3D" id="1.25.40.10">
    <property type="entry name" value="Tetratricopeptide repeat domain"/>
    <property type="match status" value="1"/>
</dbReference>
<dbReference type="EMBL" id="REGN01003158">
    <property type="protein sequence ID" value="RNA24185.1"/>
    <property type="molecule type" value="Genomic_DNA"/>
</dbReference>
<keyword evidence="1" id="KW-0677">Repeat</keyword>
<dbReference type="STRING" id="10195.A0A3M7RLI5"/>
<keyword evidence="9" id="KW-1185">Reference proteome</keyword>
<name>A0A3M7RLI5_BRAPC</name>
<evidence type="ECO:0000256" key="2">
    <source>
        <dbReference type="ARBA" id="ARBA00022803"/>
    </source>
</evidence>
<comment type="caution">
    <text evidence="8">The sequence shown here is derived from an EMBL/GenBank/DDBJ whole genome shotgun (WGS) entry which is preliminary data.</text>
</comment>
<evidence type="ECO:0000259" key="7">
    <source>
        <dbReference type="Pfam" id="PF13877"/>
    </source>
</evidence>
<evidence type="ECO:0000313" key="8">
    <source>
        <dbReference type="EMBL" id="RNA24185.1"/>
    </source>
</evidence>
<feature type="repeat" description="TPR" evidence="5">
    <location>
        <begin position="135"/>
        <end position="168"/>
    </location>
</feature>
<feature type="compositionally biased region" description="Basic residues" evidence="6">
    <location>
        <begin position="70"/>
        <end position="79"/>
    </location>
</feature>
<dbReference type="Pfam" id="PF00515">
    <property type="entry name" value="TPR_1"/>
    <property type="match status" value="1"/>
</dbReference>
<evidence type="ECO:0000256" key="6">
    <source>
        <dbReference type="SAM" id="MobiDB-lite"/>
    </source>
</evidence>
<proteinExistence type="inferred from homology"/>
<feature type="repeat" description="TPR" evidence="5">
    <location>
        <begin position="203"/>
        <end position="236"/>
    </location>
</feature>
<comment type="similarity">
    <text evidence="3">Belongs to the RPAP3 family.</text>
</comment>
<evidence type="ECO:0000256" key="5">
    <source>
        <dbReference type="PROSITE-ProRule" id="PRU00339"/>
    </source>
</evidence>
<dbReference type="PROSITE" id="PS50005">
    <property type="entry name" value="TPR"/>
    <property type="match status" value="2"/>
</dbReference>
<dbReference type="InterPro" id="IPR051966">
    <property type="entry name" value="RPAP3"/>
</dbReference>
<dbReference type="InterPro" id="IPR025986">
    <property type="entry name" value="RPAP3-like_C"/>
</dbReference>
<accession>A0A3M7RLI5</accession>
<dbReference type="GO" id="GO:0101031">
    <property type="term" value="C:protein folding chaperone complex"/>
    <property type="evidence" value="ECO:0007669"/>
    <property type="project" value="TreeGrafter"/>
</dbReference>
<sequence>MASKVGEYERKLVEMQYQLKENNAYMQDCFQDLESWTKDIREKEKKVLENPELIKNSNKGLPPIRNLVAPKKKKKKLKKDKSSSQATKKLSSYDYRAWDKLDVDKMCQQIDEAKSSSSEYTTDEEWEEEQRKVRADWEKERGNQFFKDNMLNEAINCYTSAIQLDPINAVYPANRAMCLIKQEKYAAAEVDCTTSIELDSKYTKAYHRRATARFKLGKFEEARKDYEMVLKLEPSSKLAQSELGKLEQLIESRNLVFPVCKREEEKSKKALKRILIEEINDESVEKDQVKKNLEQINQKIVLTPKDESLFSLGGKEEDKIAEKVDKIELEEKNEIKIERKAIPDAPSNGYQLKKDWQLLNNSMEDLATYFKKIKPQEYPKLFLNGLESDQLSKILLIFSEYFIKDPTIDLFDYLKFLSQVKRFNTQLMFLTSVDKSAINNLMCHIECDKEKYDKIEFEKLAKAYKI</sequence>
<dbReference type="PANTHER" id="PTHR46423:SF1">
    <property type="entry name" value="RNA POLYMERASE II-ASSOCIATED PROTEIN 3"/>
    <property type="match status" value="1"/>
</dbReference>
<dbReference type="InterPro" id="IPR011990">
    <property type="entry name" value="TPR-like_helical_dom_sf"/>
</dbReference>